<dbReference type="Gene3D" id="2.120.10.30">
    <property type="entry name" value="TolB, C-terminal domain"/>
    <property type="match status" value="1"/>
</dbReference>
<evidence type="ECO:0000259" key="5">
    <source>
        <dbReference type="Pfam" id="PF07732"/>
    </source>
</evidence>
<dbReference type="InterPro" id="IPR011706">
    <property type="entry name" value="Cu-oxidase_C"/>
</dbReference>
<evidence type="ECO:0000256" key="2">
    <source>
        <dbReference type="ARBA" id="ARBA00022723"/>
    </source>
</evidence>
<sequence length="1077" mass="118165">MVVEQHMVFGIPDATEGKHPQKFYFVPDKPPRAEPRMVVLQSSGQLTLHDSINSDFTKGYQFLNMDSEVQWDGFMSMAFDPQWPQQPFIYVYYIGYTNIDMATQGQQYPNKDLLRQGAQRPANWNGWGDRGMCNNVADLSNYLWTANKCPNFKADPESCGPMAWSCETFSRVDRVTMDPNTFKVLKRAQVYGSPRACGGFWGHLWSNIMFLSDDSMVFGMGDHALDFIPSDPGDPRSDMCYDTAAGAPQGQWNAQREHNDIGKFLRVFPGRFRTATAPIQIKTDYEIIAKGMRNPYSSMVLPDDTIWVGDVGNGEAERIFHFNARGSSQERPVLNMAWPCFEGEKGAYLVEAWSEQERVKYMKAQGYTLCDPVFKGSKCIEAQGHTLCDPVFKAAGVRPEFFVGDPATTVPEPHYFGPTYEFRDLPDPTYANCGGDRAAVSGIYFNEGAQMGTKYENKLFFSDHAKRCLFTGSLDANGKVINVRALMAAGDVGISHITRHPVTGAILVLDYQNSRILSLASTAVLDPNEKMNLEVVVAPLTAVPPPPAGASPVKFPTKQCAIAGKSDNMGTLAWTQGADGVLRARLDFEPIQFTNKQGTTRTRGRRRTARARLDFEPIQFTNKHGTTRTRGYNGHIPGPIIRMQACKTYQITLRNGLAGWANVPGAENTMHSPQTTNLHTHGLHISGMGTADNVAREMLPGSDTVITYAIPCDHAGGTHFYHPHHHGSVTLQAFGGAAGILQIDDNPAFEIGDHRPAIYGQMPNKYLIFQYVHPAFLNERASAMKDDLFASTATERHYLTNGCADYTTGVTLGKWTRLRMLHIGRKDNAIASITARDGGKGACKVALIAKDGVYDNEAGRILADGRVFFSISSRVDAAVYCDTAGLYDVVLTTGGMDAPVTVATLSVTGATPVHPAELPIWRPCRPHYLQDLRPLPVPATKLDITLANGAIDGKLYGGPDDAPLTTLAEGDAAEVTLSGTSAHPFHMHVNHFQLQADQELPGLAPGWYRAGDWLDTLAVGGTAVVRFRADRYGGNMIAHCHIFEHSDTGMMTKIAITGGAAVDEPSTRTLHPRPMCA</sequence>
<proteinExistence type="inferred from homology"/>
<comment type="caution">
    <text evidence="6">The sequence shown here is derived from an EMBL/GenBank/DDBJ whole genome shotgun (WGS) entry which is preliminary data.</text>
</comment>
<dbReference type="GO" id="GO:0016491">
    <property type="term" value="F:oxidoreductase activity"/>
    <property type="evidence" value="ECO:0007669"/>
    <property type="project" value="UniProtKB-KW"/>
</dbReference>
<evidence type="ECO:0000256" key="1">
    <source>
        <dbReference type="ARBA" id="ARBA00010609"/>
    </source>
</evidence>
<evidence type="ECO:0000256" key="3">
    <source>
        <dbReference type="ARBA" id="ARBA00023002"/>
    </source>
</evidence>
<dbReference type="InterPro" id="IPR011707">
    <property type="entry name" value="Cu-oxidase-like_N"/>
</dbReference>
<dbReference type="CDD" id="cd13853">
    <property type="entry name" value="CuRO_1_Tth-MCO_like"/>
    <property type="match status" value="1"/>
</dbReference>
<keyword evidence="2" id="KW-0479">Metal-binding</keyword>
<dbReference type="EMBL" id="JAFCMP010000101">
    <property type="protein sequence ID" value="KAG5186946.1"/>
    <property type="molecule type" value="Genomic_DNA"/>
</dbReference>
<dbReference type="InterPro" id="IPR045087">
    <property type="entry name" value="Cu-oxidase_fam"/>
</dbReference>
<accession>A0A835Z524</accession>
<keyword evidence="3" id="KW-0560">Oxidoreductase</keyword>
<evidence type="ECO:0000313" key="7">
    <source>
        <dbReference type="Proteomes" id="UP000664859"/>
    </source>
</evidence>
<feature type="domain" description="Plastocyanin-like" evidence="4">
    <location>
        <begin position="957"/>
        <end position="1055"/>
    </location>
</feature>
<dbReference type="Gene3D" id="2.60.40.420">
    <property type="entry name" value="Cupredoxins - blue copper proteins"/>
    <property type="match status" value="2"/>
</dbReference>
<dbReference type="InterPro" id="IPR011042">
    <property type="entry name" value="6-blade_b-propeller_TolB-like"/>
</dbReference>
<dbReference type="InterPro" id="IPR008972">
    <property type="entry name" value="Cupredoxin"/>
</dbReference>
<comment type="similarity">
    <text evidence="1">Belongs to the multicopper oxidase family.</text>
</comment>
<evidence type="ECO:0000259" key="4">
    <source>
        <dbReference type="Pfam" id="PF07731"/>
    </source>
</evidence>
<feature type="domain" description="Plastocyanin-like" evidence="5">
    <location>
        <begin position="621"/>
        <end position="746"/>
    </location>
</feature>
<dbReference type="InterPro" id="IPR002355">
    <property type="entry name" value="Cu_oxidase_Cu_BS"/>
</dbReference>
<dbReference type="Pfam" id="PF07732">
    <property type="entry name" value="Cu-oxidase_3"/>
    <property type="match status" value="1"/>
</dbReference>
<keyword evidence="7" id="KW-1185">Reference proteome</keyword>
<evidence type="ECO:0000313" key="6">
    <source>
        <dbReference type="EMBL" id="KAG5186946.1"/>
    </source>
</evidence>
<organism evidence="6 7">
    <name type="scientific">Tribonema minus</name>
    <dbReference type="NCBI Taxonomy" id="303371"/>
    <lineage>
        <taxon>Eukaryota</taxon>
        <taxon>Sar</taxon>
        <taxon>Stramenopiles</taxon>
        <taxon>Ochrophyta</taxon>
        <taxon>PX clade</taxon>
        <taxon>Xanthophyceae</taxon>
        <taxon>Tribonematales</taxon>
        <taxon>Tribonemataceae</taxon>
        <taxon>Tribonema</taxon>
    </lineage>
</organism>
<reference evidence="6" key="1">
    <citation type="submission" date="2021-02" db="EMBL/GenBank/DDBJ databases">
        <title>First Annotated Genome of the Yellow-green Alga Tribonema minus.</title>
        <authorList>
            <person name="Mahan K.M."/>
        </authorList>
    </citation>
    <scope>NUCLEOTIDE SEQUENCE</scope>
    <source>
        <strain evidence="6">UTEX B ZZ1240</strain>
    </source>
</reference>
<protein>
    <submittedName>
        <fullName evidence="6">Uncharacterized protein</fullName>
    </submittedName>
</protein>
<dbReference type="PANTHER" id="PTHR11709">
    <property type="entry name" value="MULTI-COPPER OXIDASE"/>
    <property type="match status" value="1"/>
</dbReference>
<dbReference type="Proteomes" id="UP000664859">
    <property type="component" value="Unassembled WGS sequence"/>
</dbReference>
<dbReference type="AlphaFoldDB" id="A0A835Z524"/>
<dbReference type="PANTHER" id="PTHR11709:SF518">
    <property type="entry name" value="MULTICOPPER OXIDASE"/>
    <property type="match status" value="1"/>
</dbReference>
<dbReference type="PROSITE" id="PS00080">
    <property type="entry name" value="MULTICOPPER_OXIDASE2"/>
    <property type="match status" value="1"/>
</dbReference>
<dbReference type="GO" id="GO:0005507">
    <property type="term" value="F:copper ion binding"/>
    <property type="evidence" value="ECO:0007669"/>
    <property type="project" value="InterPro"/>
</dbReference>
<name>A0A835Z524_9STRA</name>
<dbReference type="SUPFAM" id="SSF49503">
    <property type="entry name" value="Cupredoxins"/>
    <property type="match status" value="2"/>
</dbReference>
<gene>
    <name evidence="6" type="ORF">JKP88DRAFT_276354</name>
</gene>
<dbReference type="Pfam" id="PF07731">
    <property type="entry name" value="Cu-oxidase_2"/>
    <property type="match status" value="1"/>
</dbReference>
<dbReference type="OrthoDB" id="2121828at2759"/>